<feature type="compositionally biased region" description="Basic and acidic residues" evidence="2">
    <location>
        <begin position="946"/>
        <end position="982"/>
    </location>
</feature>
<keyword evidence="4" id="KW-1185">Reference proteome</keyword>
<protein>
    <submittedName>
        <fullName evidence="3">Axonemal dynein light chain domain-containing protein 1</fullName>
    </submittedName>
</protein>
<evidence type="ECO:0000313" key="3">
    <source>
        <dbReference type="EMBL" id="CAI8000597.1"/>
    </source>
</evidence>
<evidence type="ECO:0000256" key="1">
    <source>
        <dbReference type="ARBA" id="ARBA00023054"/>
    </source>
</evidence>
<keyword evidence="1" id="KW-0175">Coiled coil</keyword>
<dbReference type="InterPro" id="IPR019347">
    <property type="entry name" value="Axonemal_dynein_light_chain"/>
</dbReference>
<feature type="compositionally biased region" description="Low complexity" evidence="2">
    <location>
        <begin position="70"/>
        <end position="83"/>
    </location>
</feature>
<dbReference type="EMBL" id="CASHTH010000409">
    <property type="protein sequence ID" value="CAI8000597.1"/>
    <property type="molecule type" value="Genomic_DNA"/>
</dbReference>
<sequence>MAASSVAEPATCLPLPDSPSSQSPPPPPPTASGLELQDPLSSDREHEQLGVLLSPNKSQRTPDFLPPRMLQALKQQQQQQQLQWDKEQSTSPRRLQQSPKKDSECGLPSVRPPAKLWSYPRQRSKFTHLTTHPPCVCGAGSRDISFLYDVPEDQKGKEQKELPPSLIPNEYHIHKKVGVVGLEFREDQYTTQSVAHDNHVTVFPSINPSSRYEVLALKSTMDAMLEKAGLPREDTQMKGPTQVHNLLELVRQEQIIYSVCFHEVIRQVSVQCAERGELLQEIRSRYTQLLDRIPRQVMSLHEDMLSQRALCKRISAEFRQFRSKIASVTDRLGRLREIDTQVVKETRTAHRDLLSALTESERNGNLLKEYHGVYELQRKRLLESVDKVRQERCLWEGAAYSLAKEVMKEEGTQELRTLRRLQLWEKAWAQQARHFTTLLCQADIRQLGEVDECVRRWREGVMSENGRLEEVESALNDRLSEVEDGMKRWREELSGADGRVIPLSQGRLQQLWEELGVWLRVLNSESDQYSGETQLARTQGLLTLHSLVERWTEVGLEVFSRHQEMNQYDRAPSDHTHSPEHERMLSLGGEVELAMRHCTARASGDNGVAVGFIRLVTPLETWESRLGQCVSGKTKLPESDWINLRSLLGEWLEHLQKIRGFVGKVTDEEGHTLKCTPMRELSVAVEKWRGALSHAIFNRHTKIVSMVTDLHSSLVLWMVRLLLTFTRTTWVQPRTLRERGGEGEEEREEREGEGEETREETREKEEDEGKGLELGLEGEKDSWDQGMGLSQLLAVDLQEEYKTLSSSIKKLTTSLTRSVVVVVEREVERRRRGGDPHSDLEKELLERLGKEAGQWAEQAELLMTRVLKENTERPPVTESSAKVEVGGDEHSLQQEIFVLGRDLNLHSRSLMEVVSKVPRPQRPSLAELGLLSESDMPQSSGYLPEDTERLARQLHKAQADLEEQKKLTEMEKQRAEEAERQVESSQVRLSTLESQLQQTASELQELKGQQAAAKTISRGGGRPSSKK</sequence>
<gene>
    <name evidence="3" type="ORF">GBAR_LOCUS2986</name>
</gene>
<dbReference type="PANTHER" id="PTHR23052">
    <property type="entry name" value="AXONEMAL DYNEIN LIGHT CHAIN DOMAIN-CONTAINING PROTEIN 1"/>
    <property type="match status" value="1"/>
</dbReference>
<feature type="compositionally biased region" description="Gly residues" evidence="2">
    <location>
        <begin position="1018"/>
        <end position="1027"/>
    </location>
</feature>
<evidence type="ECO:0000313" key="4">
    <source>
        <dbReference type="Proteomes" id="UP001174909"/>
    </source>
</evidence>
<dbReference type="AlphaFoldDB" id="A0AA35R1K0"/>
<dbReference type="PANTHER" id="PTHR23052:SF1">
    <property type="entry name" value="AXONEMAL DYNEIN LIGHT CHAIN DOMAIN-CONTAINING PROTEIN 1"/>
    <property type="match status" value="1"/>
</dbReference>
<feature type="region of interest" description="Disordered" evidence="2">
    <location>
        <begin position="927"/>
        <end position="986"/>
    </location>
</feature>
<accession>A0AA35R1K0</accession>
<proteinExistence type="predicted"/>
<feature type="region of interest" description="Disordered" evidence="2">
    <location>
        <begin position="1"/>
        <end position="114"/>
    </location>
</feature>
<feature type="region of interest" description="Disordered" evidence="2">
    <location>
        <begin position="736"/>
        <end position="781"/>
    </location>
</feature>
<name>A0AA35R1K0_GEOBA</name>
<dbReference type="Proteomes" id="UP001174909">
    <property type="component" value="Unassembled WGS sequence"/>
</dbReference>
<reference evidence="3" key="1">
    <citation type="submission" date="2023-03" db="EMBL/GenBank/DDBJ databases">
        <authorList>
            <person name="Steffen K."/>
            <person name="Cardenas P."/>
        </authorList>
    </citation>
    <scope>NUCLEOTIDE SEQUENCE</scope>
</reference>
<organism evidence="3 4">
    <name type="scientific">Geodia barretti</name>
    <name type="common">Barrett's horny sponge</name>
    <dbReference type="NCBI Taxonomy" id="519541"/>
    <lineage>
        <taxon>Eukaryota</taxon>
        <taxon>Metazoa</taxon>
        <taxon>Porifera</taxon>
        <taxon>Demospongiae</taxon>
        <taxon>Heteroscleromorpha</taxon>
        <taxon>Tetractinellida</taxon>
        <taxon>Astrophorina</taxon>
        <taxon>Geodiidae</taxon>
        <taxon>Geodia</taxon>
    </lineage>
</organism>
<comment type="caution">
    <text evidence="3">The sequence shown here is derived from an EMBL/GenBank/DDBJ whole genome shotgun (WGS) entry which is preliminary data.</text>
</comment>
<dbReference type="Pfam" id="PF10211">
    <property type="entry name" value="Ax_dynein_light"/>
    <property type="match status" value="1"/>
</dbReference>
<feature type="compositionally biased region" description="Basic and acidic residues" evidence="2">
    <location>
        <begin position="759"/>
        <end position="781"/>
    </location>
</feature>
<feature type="compositionally biased region" description="Acidic residues" evidence="2">
    <location>
        <begin position="743"/>
        <end position="758"/>
    </location>
</feature>
<dbReference type="InterPro" id="IPR052845">
    <property type="entry name" value="Axonemal_dynein_LC_domain"/>
</dbReference>
<feature type="compositionally biased region" description="Polar residues" evidence="2">
    <location>
        <begin position="89"/>
        <end position="98"/>
    </location>
</feature>
<evidence type="ECO:0000256" key="2">
    <source>
        <dbReference type="SAM" id="MobiDB-lite"/>
    </source>
</evidence>
<feature type="region of interest" description="Disordered" evidence="2">
    <location>
        <begin position="1003"/>
        <end position="1027"/>
    </location>
</feature>
<dbReference type="GO" id="GO:0005737">
    <property type="term" value="C:cytoplasm"/>
    <property type="evidence" value="ECO:0007669"/>
    <property type="project" value="UniProtKB-ARBA"/>
</dbReference>